<dbReference type="AlphaFoldDB" id="A0A4Y2AT12"/>
<organism evidence="1 2">
    <name type="scientific">Araneus ventricosus</name>
    <name type="common">Orbweaver spider</name>
    <name type="synonym">Epeira ventricosa</name>
    <dbReference type="NCBI Taxonomy" id="182803"/>
    <lineage>
        <taxon>Eukaryota</taxon>
        <taxon>Metazoa</taxon>
        <taxon>Ecdysozoa</taxon>
        <taxon>Arthropoda</taxon>
        <taxon>Chelicerata</taxon>
        <taxon>Arachnida</taxon>
        <taxon>Araneae</taxon>
        <taxon>Araneomorphae</taxon>
        <taxon>Entelegynae</taxon>
        <taxon>Araneoidea</taxon>
        <taxon>Araneidae</taxon>
        <taxon>Araneus</taxon>
    </lineage>
</organism>
<protein>
    <submittedName>
        <fullName evidence="1">Uncharacterized protein</fullName>
    </submittedName>
</protein>
<keyword evidence="2" id="KW-1185">Reference proteome</keyword>
<dbReference type="EMBL" id="BGPR01000028">
    <property type="protein sequence ID" value="GBL82369.1"/>
    <property type="molecule type" value="Genomic_DNA"/>
</dbReference>
<evidence type="ECO:0000313" key="2">
    <source>
        <dbReference type="Proteomes" id="UP000499080"/>
    </source>
</evidence>
<reference evidence="1 2" key="1">
    <citation type="journal article" date="2019" name="Sci. Rep.">
        <title>Orb-weaving spider Araneus ventricosus genome elucidates the spidroin gene catalogue.</title>
        <authorList>
            <person name="Kono N."/>
            <person name="Nakamura H."/>
            <person name="Ohtoshi R."/>
            <person name="Moran D.A.P."/>
            <person name="Shinohara A."/>
            <person name="Yoshida Y."/>
            <person name="Fujiwara M."/>
            <person name="Mori M."/>
            <person name="Tomita M."/>
            <person name="Arakawa K."/>
        </authorList>
    </citation>
    <scope>NUCLEOTIDE SEQUENCE [LARGE SCALE GENOMIC DNA]</scope>
</reference>
<proteinExistence type="predicted"/>
<dbReference type="Proteomes" id="UP000499080">
    <property type="component" value="Unassembled WGS sequence"/>
</dbReference>
<name>A0A4Y2AT12_ARAVE</name>
<sequence>MACNLRPRDENKLTNEIKSDIRDFDQESWRGWLTGLNQEDNLIYETNRKISKKHIQIPLILDTDGVKYTPHGKANAFKYSLGNSFQINPDPYDNRQIAIVHKAVCQYIKNAREYFDVQLTSPRKSPLISIKLIQRKPPVPMVFPTKFSN</sequence>
<accession>A0A4Y2AT12</accession>
<comment type="caution">
    <text evidence="1">The sequence shown here is derived from an EMBL/GenBank/DDBJ whole genome shotgun (WGS) entry which is preliminary data.</text>
</comment>
<gene>
    <name evidence="1" type="ORF">AVEN_252526_1</name>
</gene>
<evidence type="ECO:0000313" key="1">
    <source>
        <dbReference type="EMBL" id="GBL82369.1"/>
    </source>
</evidence>